<evidence type="ECO:0000313" key="1">
    <source>
        <dbReference type="EMBL" id="GIY02201.1"/>
    </source>
</evidence>
<gene>
    <name evidence="1" type="ORF">CEXT_254771</name>
</gene>
<name>A0AAV4Q246_CAEEX</name>
<accession>A0AAV4Q246</accession>
<dbReference type="Proteomes" id="UP001054945">
    <property type="component" value="Unassembled WGS sequence"/>
</dbReference>
<proteinExistence type="predicted"/>
<sequence length="89" mass="10072">MEDPILYRIDGIRFTSDNDVTSPQGNLWLSHAYIEIVRPAGEDIEDPNLYGIDGIRFTSDNDVTSPQGNLWLPHAYIEIVRPAEISDNK</sequence>
<dbReference type="AlphaFoldDB" id="A0AAV4Q246"/>
<evidence type="ECO:0000313" key="2">
    <source>
        <dbReference type="Proteomes" id="UP001054945"/>
    </source>
</evidence>
<organism evidence="1 2">
    <name type="scientific">Caerostris extrusa</name>
    <name type="common">Bark spider</name>
    <name type="synonym">Caerostris bankana</name>
    <dbReference type="NCBI Taxonomy" id="172846"/>
    <lineage>
        <taxon>Eukaryota</taxon>
        <taxon>Metazoa</taxon>
        <taxon>Ecdysozoa</taxon>
        <taxon>Arthropoda</taxon>
        <taxon>Chelicerata</taxon>
        <taxon>Arachnida</taxon>
        <taxon>Araneae</taxon>
        <taxon>Araneomorphae</taxon>
        <taxon>Entelegynae</taxon>
        <taxon>Araneoidea</taxon>
        <taxon>Araneidae</taxon>
        <taxon>Caerostris</taxon>
    </lineage>
</organism>
<protein>
    <submittedName>
        <fullName evidence="1">Uncharacterized protein</fullName>
    </submittedName>
</protein>
<comment type="caution">
    <text evidence="1">The sequence shown here is derived from an EMBL/GenBank/DDBJ whole genome shotgun (WGS) entry which is preliminary data.</text>
</comment>
<reference evidence="1 2" key="1">
    <citation type="submission" date="2021-06" db="EMBL/GenBank/DDBJ databases">
        <title>Caerostris extrusa draft genome.</title>
        <authorList>
            <person name="Kono N."/>
            <person name="Arakawa K."/>
        </authorList>
    </citation>
    <scope>NUCLEOTIDE SEQUENCE [LARGE SCALE GENOMIC DNA]</scope>
</reference>
<dbReference type="EMBL" id="BPLR01005420">
    <property type="protein sequence ID" value="GIY02201.1"/>
    <property type="molecule type" value="Genomic_DNA"/>
</dbReference>
<keyword evidence="2" id="KW-1185">Reference proteome</keyword>